<evidence type="ECO:0000256" key="8">
    <source>
        <dbReference type="ARBA" id="ARBA00023014"/>
    </source>
</evidence>
<evidence type="ECO:0000256" key="4">
    <source>
        <dbReference type="ARBA" id="ARBA00022691"/>
    </source>
</evidence>
<dbReference type="PATRIC" id="fig|1629550.3.peg.2025"/>
<dbReference type="InterPro" id="IPR034457">
    <property type="entry name" value="Organic_radical-activating"/>
</dbReference>
<accession>A0A0M3DEE7</accession>
<protein>
    <recommendedName>
        <fullName evidence="14">(4Fe-4S)-binding protein</fullName>
    </recommendedName>
</protein>
<feature type="domain" description="4Fe-4S ferredoxin-type" evidence="10">
    <location>
        <begin position="63"/>
        <end position="93"/>
    </location>
</feature>
<evidence type="ECO:0008006" key="14">
    <source>
        <dbReference type="Google" id="ProtNLM"/>
    </source>
</evidence>
<evidence type="ECO:0000256" key="7">
    <source>
        <dbReference type="ARBA" id="ARBA00023004"/>
    </source>
</evidence>
<evidence type="ECO:0000256" key="2">
    <source>
        <dbReference type="ARBA" id="ARBA00009777"/>
    </source>
</evidence>
<evidence type="ECO:0000259" key="11">
    <source>
        <dbReference type="PROSITE" id="PS51918"/>
    </source>
</evidence>
<dbReference type="PROSITE" id="PS51379">
    <property type="entry name" value="4FE4S_FER_2"/>
    <property type="match status" value="1"/>
</dbReference>
<dbReference type="SFLD" id="SFLDS00029">
    <property type="entry name" value="Radical_SAM"/>
    <property type="match status" value="1"/>
</dbReference>
<organism evidence="12 13">
    <name type="scientific">Paraclostridium benzoelyticum</name>
    <dbReference type="NCBI Taxonomy" id="1629550"/>
    <lineage>
        <taxon>Bacteria</taxon>
        <taxon>Bacillati</taxon>
        <taxon>Bacillota</taxon>
        <taxon>Clostridia</taxon>
        <taxon>Peptostreptococcales</taxon>
        <taxon>Peptostreptococcaceae</taxon>
        <taxon>Paraclostridium</taxon>
    </lineage>
</organism>
<keyword evidence="8" id="KW-0411">Iron-sulfur</keyword>
<dbReference type="InterPro" id="IPR007197">
    <property type="entry name" value="rSAM"/>
</dbReference>
<dbReference type="CDD" id="cd01335">
    <property type="entry name" value="Radical_SAM"/>
    <property type="match status" value="1"/>
</dbReference>
<evidence type="ECO:0000313" key="13">
    <source>
        <dbReference type="Proteomes" id="UP000034407"/>
    </source>
</evidence>
<dbReference type="InterPro" id="IPR017896">
    <property type="entry name" value="4Fe4S_Fe-S-bd"/>
</dbReference>
<keyword evidence="7" id="KW-0408">Iron</keyword>
<keyword evidence="3" id="KW-0004">4Fe-4S</keyword>
<reference evidence="12 13" key="1">
    <citation type="submission" date="2015-04" db="EMBL/GenBank/DDBJ databases">
        <title>Microcin producing Clostridium sp. JC272T.</title>
        <authorList>
            <person name="Jyothsna T."/>
            <person name="Sasikala C."/>
            <person name="Ramana C."/>
        </authorList>
    </citation>
    <scope>NUCLEOTIDE SEQUENCE [LARGE SCALE GENOMIC DNA]</scope>
    <source>
        <strain evidence="12 13">JC272</strain>
    </source>
</reference>
<sequence>MKAPVNKIINMSFIDGPGCRISIFLQGCNMECIYCHNPETQNICFSCKECIDVCKAGALTFEGKIKYDKNKCINCDECIGVCKKFASPKITYYDTTELFNYINKYKNLIDGITFSGGECTIYSDFIVEFADIIHEKTNLNVFVDTNGNVKEKDIDKLIEHVDGFMFDLKAFKGDTHINVTGIENNIVFNNINKCAKTEKLYEIRTVLIENINDDWDTFIDEVKYIKNLNEYTKFKLIPFRQYGVKGELSNFRDYPKEKYMKYHEKAKEVLKERMINPII</sequence>
<name>A0A0M3DEE7_9FIRM</name>
<feature type="domain" description="Radical SAM core" evidence="11">
    <location>
        <begin position="14"/>
        <end position="272"/>
    </location>
</feature>
<evidence type="ECO:0000256" key="9">
    <source>
        <dbReference type="ARBA" id="ARBA00047365"/>
    </source>
</evidence>
<evidence type="ECO:0000256" key="1">
    <source>
        <dbReference type="ARBA" id="ARBA00001966"/>
    </source>
</evidence>
<comment type="catalytic activity">
    <reaction evidence="9">
        <text>glycyl-[protein] + reduced [flavodoxin] + S-adenosyl-L-methionine = glycin-2-yl radical-[protein] + semiquinone [flavodoxin] + 5'-deoxyadenosine + L-methionine + H(+)</text>
        <dbReference type="Rhea" id="RHEA:61976"/>
        <dbReference type="Rhea" id="RHEA-COMP:10622"/>
        <dbReference type="Rhea" id="RHEA-COMP:14480"/>
        <dbReference type="Rhea" id="RHEA-COMP:15993"/>
        <dbReference type="Rhea" id="RHEA-COMP:15994"/>
        <dbReference type="ChEBI" id="CHEBI:15378"/>
        <dbReference type="ChEBI" id="CHEBI:17319"/>
        <dbReference type="ChEBI" id="CHEBI:29947"/>
        <dbReference type="ChEBI" id="CHEBI:32722"/>
        <dbReference type="ChEBI" id="CHEBI:57618"/>
        <dbReference type="ChEBI" id="CHEBI:57844"/>
        <dbReference type="ChEBI" id="CHEBI:59789"/>
        <dbReference type="ChEBI" id="CHEBI:140311"/>
    </reaction>
</comment>
<dbReference type="NCBIfam" id="TIGR04041">
    <property type="entry name" value="activase_YjjW"/>
    <property type="match status" value="1"/>
</dbReference>
<comment type="cofactor">
    <cofactor evidence="1">
        <name>[4Fe-4S] cluster</name>
        <dbReference type="ChEBI" id="CHEBI:49883"/>
    </cofactor>
</comment>
<evidence type="ECO:0000256" key="5">
    <source>
        <dbReference type="ARBA" id="ARBA00022723"/>
    </source>
</evidence>
<proteinExistence type="inferred from homology"/>
<dbReference type="InterPro" id="IPR058240">
    <property type="entry name" value="rSAM_sf"/>
</dbReference>
<dbReference type="GO" id="GO:0016491">
    <property type="term" value="F:oxidoreductase activity"/>
    <property type="evidence" value="ECO:0007669"/>
    <property type="project" value="UniProtKB-KW"/>
</dbReference>
<dbReference type="Pfam" id="PF04055">
    <property type="entry name" value="Radical_SAM"/>
    <property type="match status" value="1"/>
</dbReference>
<dbReference type="InterPro" id="IPR013785">
    <property type="entry name" value="Aldolase_TIM"/>
</dbReference>
<dbReference type="Proteomes" id="UP000034407">
    <property type="component" value="Unassembled WGS sequence"/>
</dbReference>
<keyword evidence="13" id="KW-1185">Reference proteome</keyword>
<dbReference type="SUPFAM" id="SSF54862">
    <property type="entry name" value="4Fe-4S ferredoxins"/>
    <property type="match status" value="1"/>
</dbReference>
<dbReference type="SFLD" id="SFLDG01066">
    <property type="entry name" value="organic_radical-activating_enz"/>
    <property type="match status" value="1"/>
</dbReference>
<dbReference type="GO" id="GO:0046872">
    <property type="term" value="F:metal ion binding"/>
    <property type="evidence" value="ECO:0007669"/>
    <property type="project" value="UniProtKB-KW"/>
</dbReference>
<dbReference type="PANTHER" id="PTHR30352">
    <property type="entry name" value="PYRUVATE FORMATE-LYASE-ACTIVATING ENZYME"/>
    <property type="match status" value="1"/>
</dbReference>
<keyword evidence="5" id="KW-0479">Metal-binding</keyword>
<keyword evidence="6" id="KW-0560">Oxidoreductase</keyword>
<dbReference type="PROSITE" id="PS51918">
    <property type="entry name" value="RADICAL_SAM"/>
    <property type="match status" value="1"/>
</dbReference>
<dbReference type="InterPro" id="IPR001989">
    <property type="entry name" value="Radical_activat_CS"/>
</dbReference>
<dbReference type="InterPro" id="IPR023912">
    <property type="entry name" value="YjjW_bact"/>
</dbReference>
<dbReference type="Gene3D" id="3.20.20.70">
    <property type="entry name" value="Aldolase class I"/>
    <property type="match status" value="1"/>
</dbReference>
<dbReference type="InterPro" id="IPR012839">
    <property type="entry name" value="Organic_radical_activase"/>
</dbReference>
<dbReference type="OrthoDB" id="9782387at2"/>
<gene>
    <name evidence="12" type="ORF">VN21_12905</name>
</gene>
<dbReference type="AlphaFoldDB" id="A0A0M3DEE7"/>
<comment type="caution">
    <text evidence="12">The sequence shown here is derived from an EMBL/GenBank/DDBJ whole genome shotgun (WGS) entry which is preliminary data.</text>
</comment>
<dbReference type="PIRSF" id="PIRSF000371">
    <property type="entry name" value="PFL_act_enz"/>
    <property type="match status" value="1"/>
</dbReference>
<evidence type="ECO:0000259" key="10">
    <source>
        <dbReference type="PROSITE" id="PS51379"/>
    </source>
</evidence>
<dbReference type="SUPFAM" id="SSF102114">
    <property type="entry name" value="Radical SAM enzymes"/>
    <property type="match status" value="1"/>
</dbReference>
<comment type="similarity">
    <text evidence="2">Belongs to the organic radical-activating enzymes family.</text>
</comment>
<dbReference type="EMBL" id="LBBT01000252">
    <property type="protein sequence ID" value="KKY00658.1"/>
    <property type="molecule type" value="Genomic_DNA"/>
</dbReference>
<dbReference type="PROSITE" id="PS01087">
    <property type="entry name" value="RADICAL_ACTIVATING"/>
    <property type="match status" value="1"/>
</dbReference>
<keyword evidence="4" id="KW-0949">S-adenosyl-L-methionine</keyword>
<evidence type="ECO:0000256" key="6">
    <source>
        <dbReference type="ARBA" id="ARBA00023002"/>
    </source>
</evidence>
<dbReference type="RefSeq" id="WP_046823606.1">
    <property type="nucleotide sequence ID" value="NZ_LBBT01000252.1"/>
</dbReference>
<dbReference type="GO" id="GO:0051539">
    <property type="term" value="F:4 iron, 4 sulfur cluster binding"/>
    <property type="evidence" value="ECO:0007669"/>
    <property type="project" value="UniProtKB-KW"/>
</dbReference>
<dbReference type="PANTHER" id="PTHR30352:SF13">
    <property type="entry name" value="GLYCYL-RADICAL ENZYME ACTIVATING ENZYME YJJW-RELATED"/>
    <property type="match status" value="1"/>
</dbReference>
<evidence type="ECO:0000313" key="12">
    <source>
        <dbReference type="EMBL" id="KKY00658.1"/>
    </source>
</evidence>
<evidence type="ECO:0000256" key="3">
    <source>
        <dbReference type="ARBA" id="ARBA00022485"/>
    </source>
</evidence>